<reference evidence="2 3" key="1">
    <citation type="submission" date="2024-03" db="EMBL/GenBank/DDBJ databases">
        <title>Novel species of the genus Variovorax.</title>
        <authorList>
            <person name="Liu Q."/>
            <person name="Xin Y.-H."/>
        </authorList>
    </citation>
    <scope>NUCLEOTIDE SEQUENCE [LARGE SCALE GENOMIC DNA]</scope>
    <source>
        <strain evidence="2 3">KACC 18900</strain>
    </source>
</reference>
<evidence type="ECO:0000313" key="3">
    <source>
        <dbReference type="Proteomes" id="UP001385892"/>
    </source>
</evidence>
<protein>
    <submittedName>
        <fullName evidence="2">Uncharacterized protein</fullName>
    </submittedName>
</protein>
<evidence type="ECO:0000313" key="2">
    <source>
        <dbReference type="EMBL" id="MEJ8852235.1"/>
    </source>
</evidence>
<dbReference type="Proteomes" id="UP001385892">
    <property type="component" value="Unassembled WGS sequence"/>
</dbReference>
<keyword evidence="1" id="KW-0732">Signal</keyword>
<comment type="caution">
    <text evidence="2">The sequence shown here is derived from an EMBL/GenBank/DDBJ whole genome shotgun (WGS) entry which is preliminary data.</text>
</comment>
<feature type="signal peptide" evidence="1">
    <location>
        <begin position="1"/>
        <end position="25"/>
    </location>
</feature>
<evidence type="ECO:0000256" key="1">
    <source>
        <dbReference type="SAM" id="SignalP"/>
    </source>
</evidence>
<proteinExistence type="predicted"/>
<keyword evidence="3" id="KW-1185">Reference proteome</keyword>
<organism evidence="2 3">
    <name type="scientific">Variovorax rhizosphaerae</name>
    <dbReference type="NCBI Taxonomy" id="1836200"/>
    <lineage>
        <taxon>Bacteria</taxon>
        <taxon>Pseudomonadati</taxon>
        <taxon>Pseudomonadota</taxon>
        <taxon>Betaproteobacteria</taxon>
        <taxon>Burkholderiales</taxon>
        <taxon>Comamonadaceae</taxon>
        <taxon>Variovorax</taxon>
    </lineage>
</organism>
<dbReference type="RefSeq" id="WP_340348146.1">
    <property type="nucleotide sequence ID" value="NZ_JBBKZT010000034.1"/>
</dbReference>
<feature type="chain" id="PRO_5046709651" evidence="1">
    <location>
        <begin position="26"/>
        <end position="144"/>
    </location>
</feature>
<gene>
    <name evidence="2" type="ORF">WKW82_36790</name>
</gene>
<sequence>MDQRFTCRFLIALLLVCCFSPFALAQKEAEDLERAFAATFALVPEVARLHAGLACNKHGQQAVQVVRARDSGMGQAAALALLAPPQRPGSGEQDTRVDAAVLTANTAIVTFVFGPVRPTAELAGAIVNASCLLEAGKTFGQVRI</sequence>
<dbReference type="EMBL" id="JBBKZT010000034">
    <property type="protein sequence ID" value="MEJ8852235.1"/>
    <property type="molecule type" value="Genomic_DNA"/>
</dbReference>
<name>A0ABU8WXH7_9BURK</name>
<accession>A0ABU8WXH7</accession>